<dbReference type="EC" id="1.3.3.11" evidence="2"/>
<feature type="compositionally biased region" description="Low complexity" evidence="1">
    <location>
        <begin position="15"/>
        <end position="60"/>
    </location>
</feature>
<organism evidence="2">
    <name type="scientific">uncultured Gemmatimonadaceae bacterium</name>
    <dbReference type="NCBI Taxonomy" id="246130"/>
    <lineage>
        <taxon>Bacteria</taxon>
        <taxon>Pseudomonadati</taxon>
        <taxon>Gemmatimonadota</taxon>
        <taxon>Gemmatimonadia</taxon>
        <taxon>Gemmatimonadales</taxon>
        <taxon>Gemmatimonadaceae</taxon>
        <taxon>environmental samples</taxon>
    </lineage>
</organism>
<dbReference type="EMBL" id="CADCTU010000689">
    <property type="protein sequence ID" value="CAA9344775.1"/>
    <property type="molecule type" value="Genomic_DNA"/>
</dbReference>
<feature type="non-terminal residue" evidence="2">
    <location>
        <position position="1"/>
    </location>
</feature>
<evidence type="ECO:0000313" key="2">
    <source>
        <dbReference type="EMBL" id="CAA9344775.1"/>
    </source>
</evidence>
<feature type="compositionally biased region" description="Basic residues" evidence="1">
    <location>
        <begin position="209"/>
        <end position="219"/>
    </location>
</feature>
<reference evidence="2" key="1">
    <citation type="submission" date="2020-02" db="EMBL/GenBank/DDBJ databases">
        <authorList>
            <person name="Meier V. D."/>
        </authorList>
    </citation>
    <scope>NUCLEOTIDE SEQUENCE</scope>
    <source>
        <strain evidence="2">AVDCRST_MAG11</strain>
    </source>
</reference>
<name>A0A6J4LXU4_9BACT</name>
<protein>
    <submittedName>
        <fullName evidence="2">Pyrroloquinoline-quinone synthase</fullName>
        <ecNumber evidence="2">1.3.3.11</ecNumber>
    </submittedName>
</protein>
<sequence>DRRLPPAPRPRRRGAPGAADPGARAPAHPGRARGGAARVPRVVLRGAPVPRADARGAALAPPAPGVGGQPARLPARDPAQGRRDHLQLPRPRRPPRVAAAHRGPRRARGGRGRHRAVGAARRVVRRAARGDGGRAPRAPRGAHGGGVVRDVLQDAPVGRRRRVVAHRAVRARHHAPPPRVAPAPLPLDRRRGLRLLQVAPRAGAARQRPGARRRARPLHHGGEPAARLRRAALQDRDALGAHRRRAQRLPRV</sequence>
<feature type="compositionally biased region" description="Basic residues" evidence="1">
    <location>
        <begin position="102"/>
        <end position="127"/>
    </location>
</feature>
<evidence type="ECO:0000256" key="1">
    <source>
        <dbReference type="SAM" id="MobiDB-lite"/>
    </source>
</evidence>
<gene>
    <name evidence="2" type="ORF">AVDCRST_MAG11-3167</name>
</gene>
<feature type="non-terminal residue" evidence="2">
    <location>
        <position position="252"/>
    </location>
</feature>
<feature type="region of interest" description="Disordered" evidence="1">
    <location>
        <begin position="1"/>
        <end position="146"/>
    </location>
</feature>
<feature type="compositionally biased region" description="Basic residues" evidence="1">
    <location>
        <begin position="1"/>
        <end position="14"/>
    </location>
</feature>
<feature type="region of interest" description="Disordered" evidence="1">
    <location>
        <begin position="201"/>
        <end position="226"/>
    </location>
</feature>
<dbReference type="GO" id="GO:0033732">
    <property type="term" value="F:pyrroloquinoline-quinone synthase activity"/>
    <property type="evidence" value="ECO:0007669"/>
    <property type="project" value="UniProtKB-EC"/>
</dbReference>
<dbReference type="AlphaFoldDB" id="A0A6J4LXU4"/>
<accession>A0A6J4LXU4</accession>
<keyword evidence="2" id="KW-0560">Oxidoreductase</keyword>
<proteinExistence type="predicted"/>